<dbReference type="InterPro" id="IPR041698">
    <property type="entry name" value="Methyltransf_25"/>
</dbReference>
<dbReference type="PANTHER" id="PTHR43861">
    <property type="entry name" value="TRANS-ACONITATE 2-METHYLTRANSFERASE-RELATED"/>
    <property type="match status" value="1"/>
</dbReference>
<dbReference type="CDD" id="cd02440">
    <property type="entry name" value="AdoMet_MTases"/>
    <property type="match status" value="1"/>
</dbReference>
<dbReference type="HOGENOM" id="CLU_069129_3_0_6"/>
<proteinExistence type="predicted"/>
<sequence>MNLLELTLLSGQHDNHETGGKIPWNDPDFSRRMLENHLSQEHDWASRKLSVIEQQVDWIACQLPVGAKILDLGCGPGFYTQRLAQRGFDCTGVDFSPASVQWAREQAQRAGLDIDYQEQDVRDYQPGDTFDFIMMTFGEINVFSIEDAQRLVARCQAWLKPGGLLLIEVHTFDEVKRQGTAQPSWQRCSQGLFLAEPHLLLSENSWNEEMQTSTTTFWALKADASVVHFCSQTRAWRDEEYLQLLAQCGFHTITRVAADDWPVSDTFAGKLYALMARRETA</sequence>
<reference evidence="3 4" key="1">
    <citation type="journal article" date="2013" name="Appl. Microbiol. Biotechnol.">
        <title>Glycerol assimilation and production of 1,3-propanediol by Citrobacter amalonaticus Y19.</title>
        <authorList>
            <person name="Ainala S.K."/>
            <person name="Ashok S."/>
            <person name="Ko Y."/>
            <person name="Park S."/>
        </authorList>
    </citation>
    <scope>NUCLEOTIDE SEQUENCE [LARGE SCALE GENOMIC DNA]</scope>
    <source>
        <strain evidence="3 4">Y19</strain>
    </source>
</reference>
<dbReference type="EMBL" id="CP011132">
    <property type="protein sequence ID" value="AKE57888.1"/>
    <property type="molecule type" value="Genomic_DNA"/>
</dbReference>
<feature type="domain" description="Methyltransferase" evidence="2">
    <location>
        <begin position="69"/>
        <end position="163"/>
    </location>
</feature>
<protein>
    <submittedName>
        <fullName evidence="3">SAM-dependent methlyltransferase</fullName>
    </submittedName>
</protein>
<dbReference type="Proteomes" id="UP000034085">
    <property type="component" value="Chromosome"/>
</dbReference>
<evidence type="ECO:0000259" key="2">
    <source>
        <dbReference type="Pfam" id="PF13649"/>
    </source>
</evidence>
<keyword evidence="1 3" id="KW-0808">Transferase</keyword>
<dbReference type="PATRIC" id="fig|1261127.3.peg.279"/>
<dbReference type="GO" id="GO:0016740">
    <property type="term" value="F:transferase activity"/>
    <property type="evidence" value="ECO:0007669"/>
    <property type="project" value="UniProtKB-KW"/>
</dbReference>
<dbReference type="SUPFAM" id="SSF53335">
    <property type="entry name" value="S-adenosyl-L-methionine-dependent methyltransferases"/>
    <property type="match status" value="1"/>
</dbReference>
<evidence type="ECO:0000313" key="3">
    <source>
        <dbReference type="EMBL" id="AKE57888.1"/>
    </source>
</evidence>
<evidence type="ECO:0000256" key="1">
    <source>
        <dbReference type="ARBA" id="ARBA00022679"/>
    </source>
</evidence>
<gene>
    <name evidence="3" type="ORF">F384_01370</name>
</gene>
<name>A0A0F6RE22_CITAM</name>
<organism evidence="3 4">
    <name type="scientific">Citrobacter amalonaticus Y19</name>
    <dbReference type="NCBI Taxonomy" id="1261127"/>
    <lineage>
        <taxon>Bacteria</taxon>
        <taxon>Pseudomonadati</taxon>
        <taxon>Pseudomonadota</taxon>
        <taxon>Gammaproteobacteria</taxon>
        <taxon>Enterobacterales</taxon>
        <taxon>Enterobacteriaceae</taxon>
        <taxon>Citrobacter</taxon>
    </lineage>
</organism>
<dbReference type="AlphaFoldDB" id="A0A0F6RE22"/>
<dbReference type="OrthoDB" id="9791837at2"/>
<accession>A0A0F6RE22</accession>
<dbReference type="Gene3D" id="3.40.50.150">
    <property type="entry name" value="Vaccinia Virus protein VP39"/>
    <property type="match status" value="1"/>
</dbReference>
<dbReference type="InterPro" id="IPR029063">
    <property type="entry name" value="SAM-dependent_MTases_sf"/>
</dbReference>
<dbReference type="KEGG" id="cama:F384_01370"/>
<dbReference type="Pfam" id="PF13649">
    <property type="entry name" value="Methyltransf_25"/>
    <property type="match status" value="1"/>
</dbReference>
<evidence type="ECO:0000313" key="4">
    <source>
        <dbReference type="Proteomes" id="UP000034085"/>
    </source>
</evidence>